<comment type="caution">
    <text evidence="3">The sequence shown here is derived from an EMBL/GenBank/DDBJ whole genome shotgun (WGS) entry which is preliminary data.</text>
</comment>
<accession>A0ABN8Q8Y0</accession>
<dbReference type="InterPro" id="IPR002181">
    <property type="entry name" value="Fibrinogen_a/b/g_C_dom"/>
</dbReference>
<evidence type="ECO:0000313" key="4">
    <source>
        <dbReference type="Proteomes" id="UP001159405"/>
    </source>
</evidence>
<dbReference type="Proteomes" id="UP001159405">
    <property type="component" value="Unassembled WGS sequence"/>
</dbReference>
<dbReference type="CDD" id="cd00087">
    <property type="entry name" value="FReD"/>
    <property type="match status" value="2"/>
</dbReference>
<dbReference type="PANTHER" id="PTHR19143:SF458">
    <property type="entry name" value="FIBRINOGEN C-TERMINAL DOMAIN-CONTAINING PROTEIN-RELATED"/>
    <property type="match status" value="1"/>
</dbReference>
<dbReference type="SUPFAM" id="SSF56496">
    <property type="entry name" value="Fibrinogen C-terminal domain-like"/>
    <property type="match status" value="2"/>
</dbReference>
<keyword evidence="4" id="KW-1185">Reference proteome</keyword>
<dbReference type="EMBL" id="CALNXK010000114">
    <property type="protein sequence ID" value="CAH3159746.1"/>
    <property type="molecule type" value="Genomic_DNA"/>
</dbReference>
<sequence>MVATDVAYLSVYQLSIYNRTSSRLIAINKLQRFICDKKQNSVLDVILKRSNTMIFFLKALLCAFLVKAIAKSAVPTKSGTDARKPQCNVNNYFYAGPNTKKIEQQLAQIREEIKALKENRTGGGGSSGKVYKNCAEIYQFGIKINGVYKINPDGLGEFEVYCDQKTAGGGWTVFQKRQDGSVDFYRPWDDYKREFGNLNGEFWLGLDKIHRLTVSGSYKLRVDVEDLQGSTAFAEYSSFAVTSERVKYKLSLGSYSGTAGDSLASHRGYPFTTKDRDNDSDSGNCAVKYKGAWWYNSCYNSNLNGLYLHGKVNDQGMVWYHWKKNNYSCNVNNYFYAGPNTKKIEQQLAEIRDEIKALKENRTGGGGSSGKVYKNCAEIYQFGIKINGVYKINPDGLGEFEVYCDQKTAGGGWTVFQKRQDGSVDFYRPWDDCKRGFGNLNGEFWLGLDKIHRLTVSGSYKLRVDVEDLHGSTAFAQYSSFAVTSERAKYQLSLGSYSGTAGDSLAYHRGYPFTTKDHDNDSSGSTNCAVTCKGAWWYNNCHYSNLNGLYLHGKVNDQGISWYHWKKNYYSVKRSEMKIRPKDF</sequence>
<feature type="domain" description="Fibrinogen C-terminal" evidence="2">
    <location>
        <begin position="125"/>
        <end position="328"/>
    </location>
</feature>
<organism evidence="3 4">
    <name type="scientific">Porites lobata</name>
    <dbReference type="NCBI Taxonomy" id="104759"/>
    <lineage>
        <taxon>Eukaryota</taxon>
        <taxon>Metazoa</taxon>
        <taxon>Cnidaria</taxon>
        <taxon>Anthozoa</taxon>
        <taxon>Hexacorallia</taxon>
        <taxon>Scleractinia</taxon>
        <taxon>Fungiina</taxon>
        <taxon>Poritidae</taxon>
        <taxon>Porites</taxon>
    </lineage>
</organism>
<dbReference type="Pfam" id="PF00147">
    <property type="entry name" value="Fibrinogen_C"/>
    <property type="match status" value="2"/>
</dbReference>
<proteinExistence type="predicted"/>
<feature type="domain" description="Fibrinogen C-terminal" evidence="2">
    <location>
        <begin position="367"/>
        <end position="583"/>
    </location>
</feature>
<dbReference type="InterPro" id="IPR020837">
    <property type="entry name" value="Fibrinogen_CS"/>
</dbReference>
<evidence type="ECO:0000256" key="1">
    <source>
        <dbReference type="ARBA" id="ARBA00023157"/>
    </source>
</evidence>
<name>A0ABN8Q8Y0_9CNID</name>
<dbReference type="PROSITE" id="PS00514">
    <property type="entry name" value="FIBRINOGEN_C_1"/>
    <property type="match status" value="2"/>
</dbReference>
<dbReference type="Gene3D" id="3.90.215.10">
    <property type="entry name" value="Gamma Fibrinogen, chain A, domain 1"/>
    <property type="match status" value="2"/>
</dbReference>
<keyword evidence="1" id="KW-1015">Disulfide bond</keyword>
<evidence type="ECO:0000259" key="2">
    <source>
        <dbReference type="PROSITE" id="PS51406"/>
    </source>
</evidence>
<protein>
    <recommendedName>
        <fullName evidence="2">Fibrinogen C-terminal domain-containing protein</fullName>
    </recommendedName>
</protein>
<reference evidence="3 4" key="1">
    <citation type="submission" date="2022-05" db="EMBL/GenBank/DDBJ databases">
        <authorList>
            <consortium name="Genoscope - CEA"/>
            <person name="William W."/>
        </authorList>
    </citation>
    <scope>NUCLEOTIDE SEQUENCE [LARGE SCALE GENOMIC DNA]</scope>
</reference>
<dbReference type="PROSITE" id="PS51406">
    <property type="entry name" value="FIBRINOGEN_C_2"/>
    <property type="match status" value="2"/>
</dbReference>
<gene>
    <name evidence="3" type="ORF">PLOB_00003737</name>
</gene>
<dbReference type="InterPro" id="IPR014716">
    <property type="entry name" value="Fibrinogen_a/b/g_C_1"/>
</dbReference>
<dbReference type="SMART" id="SM00186">
    <property type="entry name" value="FBG"/>
    <property type="match status" value="2"/>
</dbReference>
<dbReference type="PANTHER" id="PTHR19143">
    <property type="entry name" value="FIBRINOGEN/TENASCIN/ANGIOPOEITIN"/>
    <property type="match status" value="1"/>
</dbReference>
<dbReference type="InterPro" id="IPR050373">
    <property type="entry name" value="Fibrinogen_C-term_domain"/>
</dbReference>
<dbReference type="NCBIfam" id="NF040941">
    <property type="entry name" value="GGGWT_bact"/>
    <property type="match status" value="2"/>
</dbReference>
<evidence type="ECO:0000313" key="3">
    <source>
        <dbReference type="EMBL" id="CAH3159746.1"/>
    </source>
</evidence>
<dbReference type="InterPro" id="IPR036056">
    <property type="entry name" value="Fibrinogen-like_C"/>
</dbReference>